<sequence>MRDVSHYGPRPANTFTKVISVSLSSTVYHILMRHEVSVVINNARKKREKRCLVSDVGLRARTCRWRLVESAEFKVAGVCVAGIE</sequence>
<protein>
    <submittedName>
        <fullName evidence="1">Uncharacterized protein</fullName>
    </submittedName>
</protein>
<reference evidence="1 2" key="1">
    <citation type="submission" date="2019-05" db="EMBL/GenBank/DDBJ databases">
        <title>Another draft genome of Portunus trituberculatus and its Hox gene families provides insights of decapod evolution.</title>
        <authorList>
            <person name="Jeong J.-H."/>
            <person name="Song I."/>
            <person name="Kim S."/>
            <person name="Choi T."/>
            <person name="Kim D."/>
            <person name="Ryu S."/>
            <person name="Kim W."/>
        </authorList>
    </citation>
    <scope>NUCLEOTIDE SEQUENCE [LARGE SCALE GENOMIC DNA]</scope>
    <source>
        <tissue evidence="1">Muscle</tissue>
    </source>
</reference>
<accession>A0A5B7J2P9</accession>
<dbReference type="Proteomes" id="UP000324222">
    <property type="component" value="Unassembled WGS sequence"/>
</dbReference>
<evidence type="ECO:0000313" key="2">
    <source>
        <dbReference type="Proteomes" id="UP000324222"/>
    </source>
</evidence>
<dbReference type="EMBL" id="VSRR010079654">
    <property type="protein sequence ID" value="MPC89015.1"/>
    <property type="molecule type" value="Genomic_DNA"/>
</dbReference>
<dbReference type="AlphaFoldDB" id="A0A5B7J2P9"/>
<evidence type="ECO:0000313" key="1">
    <source>
        <dbReference type="EMBL" id="MPC89015.1"/>
    </source>
</evidence>
<keyword evidence="2" id="KW-1185">Reference proteome</keyword>
<proteinExistence type="predicted"/>
<gene>
    <name evidence="1" type="ORF">E2C01_083943</name>
</gene>
<name>A0A5B7J2P9_PORTR</name>
<comment type="caution">
    <text evidence="1">The sequence shown here is derived from an EMBL/GenBank/DDBJ whole genome shotgun (WGS) entry which is preliminary data.</text>
</comment>
<organism evidence="1 2">
    <name type="scientific">Portunus trituberculatus</name>
    <name type="common">Swimming crab</name>
    <name type="synonym">Neptunus trituberculatus</name>
    <dbReference type="NCBI Taxonomy" id="210409"/>
    <lineage>
        <taxon>Eukaryota</taxon>
        <taxon>Metazoa</taxon>
        <taxon>Ecdysozoa</taxon>
        <taxon>Arthropoda</taxon>
        <taxon>Crustacea</taxon>
        <taxon>Multicrustacea</taxon>
        <taxon>Malacostraca</taxon>
        <taxon>Eumalacostraca</taxon>
        <taxon>Eucarida</taxon>
        <taxon>Decapoda</taxon>
        <taxon>Pleocyemata</taxon>
        <taxon>Brachyura</taxon>
        <taxon>Eubrachyura</taxon>
        <taxon>Portunoidea</taxon>
        <taxon>Portunidae</taxon>
        <taxon>Portuninae</taxon>
        <taxon>Portunus</taxon>
    </lineage>
</organism>